<dbReference type="InterPro" id="IPR022376">
    <property type="entry name" value="PQQ_CXXCW"/>
</dbReference>
<dbReference type="InterPro" id="IPR001763">
    <property type="entry name" value="Rhodanese-like_dom"/>
</dbReference>
<dbReference type="SUPFAM" id="SSF52821">
    <property type="entry name" value="Rhodanese/Cell cycle control phosphatase"/>
    <property type="match status" value="1"/>
</dbReference>
<dbReference type="Gene3D" id="3.40.250.10">
    <property type="entry name" value="Rhodanese-like domain"/>
    <property type="match status" value="1"/>
</dbReference>
<evidence type="ECO:0000313" key="3">
    <source>
        <dbReference type="Proteomes" id="UP001226762"/>
    </source>
</evidence>
<accession>A0AAE4B400</accession>
<feature type="domain" description="Rhodanese" evidence="1">
    <location>
        <begin position="125"/>
        <end position="186"/>
    </location>
</feature>
<dbReference type="EMBL" id="JANHAX010000002">
    <property type="protein sequence ID" value="MDQ2089720.1"/>
    <property type="molecule type" value="Genomic_DNA"/>
</dbReference>
<proteinExistence type="predicted"/>
<dbReference type="CDD" id="cd00158">
    <property type="entry name" value="RHOD"/>
    <property type="match status" value="1"/>
</dbReference>
<dbReference type="Pfam" id="PF00581">
    <property type="entry name" value="Rhodanese"/>
    <property type="match status" value="1"/>
</dbReference>
<organism evidence="2 3">
    <name type="scientific">Marimonas arenosa</name>
    <dbReference type="NCBI Taxonomy" id="1795305"/>
    <lineage>
        <taxon>Bacteria</taxon>
        <taxon>Pseudomonadati</taxon>
        <taxon>Pseudomonadota</taxon>
        <taxon>Alphaproteobacteria</taxon>
        <taxon>Rhodobacterales</taxon>
        <taxon>Paracoccaceae</taxon>
        <taxon>Marimonas</taxon>
    </lineage>
</organism>
<evidence type="ECO:0000259" key="1">
    <source>
        <dbReference type="PROSITE" id="PS50206"/>
    </source>
</evidence>
<name>A0AAE4B400_9RHOB</name>
<gene>
    <name evidence="2" type="ORF">NO357_07400</name>
</gene>
<evidence type="ECO:0000313" key="2">
    <source>
        <dbReference type="EMBL" id="MDQ2089720.1"/>
    </source>
</evidence>
<dbReference type="AlphaFoldDB" id="A0AAE4B400"/>
<keyword evidence="3" id="KW-1185">Reference proteome</keyword>
<reference evidence="2" key="1">
    <citation type="submission" date="2022-07" db="EMBL/GenBank/DDBJ databases">
        <authorList>
            <person name="Otstavnykh N."/>
            <person name="Isaeva M."/>
            <person name="Bystritskaya E."/>
        </authorList>
    </citation>
    <scope>NUCLEOTIDE SEQUENCE</scope>
    <source>
        <strain evidence="2">KCTC 52189</strain>
    </source>
</reference>
<dbReference type="NCBIfam" id="TIGR03865">
    <property type="entry name" value="PQQ_CXXCW"/>
    <property type="match status" value="1"/>
</dbReference>
<dbReference type="InterPro" id="IPR036873">
    <property type="entry name" value="Rhodanese-like_dom_sf"/>
</dbReference>
<dbReference type="RefSeq" id="WP_306734989.1">
    <property type="nucleotide sequence ID" value="NZ_JANHAX010000002.1"/>
</dbReference>
<protein>
    <submittedName>
        <fullName evidence="2">Rhodanese-like domain-containing protein</fullName>
    </submittedName>
</protein>
<dbReference type="Proteomes" id="UP001226762">
    <property type="component" value="Unassembled WGS sequence"/>
</dbReference>
<dbReference type="PROSITE" id="PS50206">
    <property type="entry name" value="RHODANESE_3"/>
    <property type="match status" value="1"/>
</dbReference>
<reference evidence="2" key="2">
    <citation type="submission" date="2023-02" db="EMBL/GenBank/DDBJ databases">
        <title>'Rhodoalgimonas zhirmunskyi' gen. nov., isolated from a red alga.</title>
        <authorList>
            <person name="Nedashkovskaya O.I."/>
            <person name="Otstavnykh N.Y."/>
            <person name="Bystritskaya E.P."/>
            <person name="Balabanova L.A."/>
            <person name="Isaeva M.P."/>
        </authorList>
    </citation>
    <scope>NUCLEOTIDE SEQUENCE</scope>
    <source>
        <strain evidence="2">KCTC 52189</strain>
    </source>
</reference>
<comment type="caution">
    <text evidence="2">The sequence shown here is derived from an EMBL/GenBank/DDBJ whole genome shotgun (WGS) entry which is preliminary data.</text>
</comment>
<sequence>MQTIWALLAIWFVALAGTVAAESSAEIRERRPDLFHPESGLRIDRHRAPVPQDVPLPAQRVSALKAKRLMARGAVVLDVYGAAQSRYDELDGTWLVHGPRQSLPGATWLPEVGRGVLEPAMASYLEREMERLTEGAKARAVIVFCVADCWMSWNAAQRIAGLGYLRVYWLRNGTDGWRELGWPLEPVLPVPVTLD</sequence>